<feature type="binding site" evidence="16">
    <location>
        <position position="196"/>
    </location>
    <ligand>
        <name>Mg(2+)</name>
        <dbReference type="ChEBI" id="CHEBI:18420"/>
        <label>1</label>
    </ligand>
</feature>
<evidence type="ECO:0000256" key="12">
    <source>
        <dbReference type="ARBA" id="ARBA00030668"/>
    </source>
</evidence>
<reference evidence="22 23" key="1">
    <citation type="submission" date="2015-09" db="EMBL/GenBank/DDBJ databases">
        <title>Genome sequence of Oxobacter pfennigii DSM 3222.</title>
        <authorList>
            <person name="Poehlein A."/>
            <person name="Bengelsdorf F.R."/>
            <person name="Schiel-Bengelsdorf B."/>
            <person name="Duerre P."/>
            <person name="Daniel R."/>
        </authorList>
    </citation>
    <scope>NUCLEOTIDE SEQUENCE [LARGE SCALE GENOMIC DNA]</scope>
    <source>
        <strain evidence="22 23">DSM 3222</strain>
    </source>
</reference>
<feature type="binding site" evidence="16">
    <location>
        <position position="132"/>
    </location>
    <ligand>
        <name>Mg(2+)</name>
        <dbReference type="ChEBI" id="CHEBI:18420"/>
        <label>1</label>
    </ligand>
</feature>
<evidence type="ECO:0000256" key="13">
    <source>
        <dbReference type="ARBA" id="ARBA00049436"/>
    </source>
</evidence>
<evidence type="ECO:0000256" key="10">
    <source>
        <dbReference type="ARBA" id="ARBA00022842"/>
    </source>
</evidence>
<dbReference type="GO" id="GO:0006542">
    <property type="term" value="P:glutamine biosynthetic process"/>
    <property type="evidence" value="ECO:0007669"/>
    <property type="project" value="InterPro"/>
</dbReference>
<dbReference type="GO" id="GO:0005737">
    <property type="term" value="C:cytoplasm"/>
    <property type="evidence" value="ECO:0007669"/>
    <property type="project" value="UniProtKB-SubCell"/>
</dbReference>
<name>A0A0P9ACX3_9CLOT</name>
<dbReference type="Proteomes" id="UP000050326">
    <property type="component" value="Unassembled WGS sequence"/>
</dbReference>
<evidence type="ECO:0000256" key="1">
    <source>
        <dbReference type="ARBA" id="ARBA00004496"/>
    </source>
</evidence>
<evidence type="ECO:0000256" key="9">
    <source>
        <dbReference type="ARBA" id="ARBA00022840"/>
    </source>
</evidence>
<comment type="similarity">
    <text evidence="2 18 19">Belongs to the glutamine synthetase family.</text>
</comment>
<evidence type="ECO:0000256" key="14">
    <source>
        <dbReference type="PIRSR" id="PIRSR604809-1"/>
    </source>
</evidence>
<dbReference type="EC" id="6.3.1.2" evidence="3"/>
<dbReference type="RefSeq" id="WP_054876671.1">
    <property type="nucleotide sequence ID" value="NZ_LKET01000051.1"/>
</dbReference>
<dbReference type="PATRIC" id="fig|36849.3.peg.3917"/>
<dbReference type="NCBIfam" id="TIGR00653">
    <property type="entry name" value="GlnA"/>
    <property type="match status" value="1"/>
</dbReference>
<dbReference type="PROSITE" id="PS51987">
    <property type="entry name" value="GS_CATALYTIC"/>
    <property type="match status" value="1"/>
</dbReference>
<feature type="binding site" evidence="16">
    <location>
        <position position="245"/>
    </location>
    <ligand>
        <name>Mg(2+)</name>
        <dbReference type="ChEBI" id="CHEBI:18420"/>
        <label>1</label>
    </ligand>
</feature>
<feature type="binding site" evidence="16">
    <location>
        <position position="189"/>
    </location>
    <ligand>
        <name>Mg(2+)</name>
        <dbReference type="ChEBI" id="CHEBI:18420"/>
        <label>1</label>
    </ligand>
</feature>
<evidence type="ECO:0000256" key="4">
    <source>
        <dbReference type="ARBA" id="ARBA00021364"/>
    </source>
</evidence>
<keyword evidence="17" id="KW-0597">Phosphoprotein</keyword>
<keyword evidence="9 15" id="KW-0067">ATP-binding</keyword>
<organism evidence="22 23">
    <name type="scientific">Oxobacter pfennigii</name>
    <dbReference type="NCBI Taxonomy" id="36849"/>
    <lineage>
        <taxon>Bacteria</taxon>
        <taxon>Bacillati</taxon>
        <taxon>Bacillota</taxon>
        <taxon>Clostridia</taxon>
        <taxon>Eubacteriales</taxon>
        <taxon>Clostridiaceae</taxon>
        <taxon>Oxobacter</taxon>
    </lineage>
</organism>
<gene>
    <name evidence="22" type="primary">glnA_3</name>
    <name evidence="22" type="ORF">OXPF_37090</name>
</gene>
<comment type="catalytic activity">
    <reaction evidence="13">
        <text>L-glutamate + NH4(+) + ATP = L-glutamine + ADP + phosphate + H(+)</text>
        <dbReference type="Rhea" id="RHEA:16169"/>
        <dbReference type="ChEBI" id="CHEBI:15378"/>
        <dbReference type="ChEBI" id="CHEBI:28938"/>
        <dbReference type="ChEBI" id="CHEBI:29985"/>
        <dbReference type="ChEBI" id="CHEBI:30616"/>
        <dbReference type="ChEBI" id="CHEBI:43474"/>
        <dbReference type="ChEBI" id="CHEBI:58359"/>
        <dbReference type="ChEBI" id="CHEBI:456216"/>
        <dbReference type="EC" id="6.3.1.2"/>
    </reaction>
</comment>
<dbReference type="FunFam" id="3.10.20.70:FF:000005">
    <property type="entry name" value="Glutamine synthetase"/>
    <property type="match status" value="1"/>
</dbReference>
<feature type="binding site" evidence="14">
    <location>
        <position position="298"/>
    </location>
    <ligand>
        <name>L-glutamate</name>
        <dbReference type="ChEBI" id="CHEBI:29985"/>
    </ligand>
</feature>
<feature type="domain" description="GS catalytic" evidence="21">
    <location>
        <begin position="109"/>
        <end position="444"/>
    </location>
</feature>
<dbReference type="SMART" id="SM01230">
    <property type="entry name" value="Gln-synt_C"/>
    <property type="match status" value="1"/>
</dbReference>
<evidence type="ECO:0000313" key="22">
    <source>
        <dbReference type="EMBL" id="KPU42940.1"/>
    </source>
</evidence>
<dbReference type="PROSITE" id="PS51986">
    <property type="entry name" value="GS_BETA_GRASP"/>
    <property type="match status" value="1"/>
</dbReference>
<comment type="subcellular location">
    <subcellularLocation>
        <location evidence="1">Cytoplasm</location>
    </subcellularLocation>
</comment>
<dbReference type="InterPro" id="IPR008147">
    <property type="entry name" value="Gln_synt_N"/>
</dbReference>
<feature type="modified residue" description="O-AMP-tyrosine" evidence="17">
    <location>
        <position position="373"/>
    </location>
</feature>
<evidence type="ECO:0000256" key="18">
    <source>
        <dbReference type="PROSITE-ProRule" id="PRU01330"/>
    </source>
</evidence>
<evidence type="ECO:0000259" key="20">
    <source>
        <dbReference type="PROSITE" id="PS51986"/>
    </source>
</evidence>
<dbReference type="GO" id="GO:0005524">
    <property type="term" value="F:ATP binding"/>
    <property type="evidence" value="ECO:0007669"/>
    <property type="project" value="UniProtKB-KW"/>
</dbReference>
<evidence type="ECO:0000256" key="19">
    <source>
        <dbReference type="RuleBase" id="RU000384"/>
    </source>
</evidence>
<evidence type="ECO:0000256" key="5">
    <source>
        <dbReference type="ARBA" id="ARBA00022490"/>
    </source>
</evidence>
<keyword evidence="8 15" id="KW-0547">Nucleotide-binding</keyword>
<dbReference type="InterPro" id="IPR036651">
    <property type="entry name" value="Gln_synt_N_sf"/>
</dbReference>
<evidence type="ECO:0000256" key="8">
    <source>
        <dbReference type="ARBA" id="ARBA00022741"/>
    </source>
</evidence>
<dbReference type="PANTHER" id="PTHR43785:SF12">
    <property type="entry name" value="TYPE-1 GLUTAMINE SYNTHETASE 2"/>
    <property type="match status" value="1"/>
</dbReference>
<dbReference type="Pfam" id="PF00120">
    <property type="entry name" value="Gln-synt_C"/>
    <property type="match status" value="1"/>
</dbReference>
<dbReference type="OrthoDB" id="9807095at2"/>
<evidence type="ECO:0000256" key="2">
    <source>
        <dbReference type="ARBA" id="ARBA00009897"/>
    </source>
</evidence>
<keyword evidence="10 16" id="KW-0460">Magnesium</keyword>
<comment type="cofactor">
    <cofactor evidence="16">
        <name>Mg(2+)</name>
        <dbReference type="ChEBI" id="CHEBI:18420"/>
    </cofactor>
    <text evidence="16">Binds 2 Mg(2+) ions per subunit.</text>
</comment>
<keyword evidence="5" id="KW-0963">Cytoplasm</keyword>
<evidence type="ECO:0000256" key="6">
    <source>
        <dbReference type="ARBA" id="ARBA00022598"/>
    </source>
</evidence>
<dbReference type="Gene3D" id="3.10.20.70">
    <property type="entry name" value="Glutamine synthetase, N-terminal domain"/>
    <property type="match status" value="1"/>
</dbReference>
<dbReference type="PANTHER" id="PTHR43785">
    <property type="entry name" value="GAMMA-GLUTAMYLPUTRESCINE SYNTHETASE"/>
    <property type="match status" value="1"/>
</dbReference>
<keyword evidence="7 16" id="KW-0479">Metal-binding</keyword>
<evidence type="ECO:0000256" key="7">
    <source>
        <dbReference type="ARBA" id="ARBA00022723"/>
    </source>
</evidence>
<protein>
    <recommendedName>
        <fullName evidence="4">Glutamine synthetase</fullName>
        <ecNumber evidence="3">6.3.1.2</ecNumber>
    </recommendedName>
    <alternativeName>
        <fullName evidence="12">Glutamate--ammonia ligase</fullName>
    </alternativeName>
    <alternativeName>
        <fullName evidence="11">Glutamine synthetase I alpha</fullName>
    </alternativeName>
</protein>
<dbReference type="Pfam" id="PF03951">
    <property type="entry name" value="Gln-synt_N"/>
    <property type="match status" value="1"/>
</dbReference>
<dbReference type="STRING" id="36849.OXPF_37090"/>
<dbReference type="InterPro" id="IPR008146">
    <property type="entry name" value="Gln_synth_cat_dom"/>
</dbReference>
<keyword evidence="23" id="KW-1185">Reference proteome</keyword>
<accession>A0A0P9ACX3</accession>
<dbReference type="SUPFAM" id="SSF54368">
    <property type="entry name" value="Glutamine synthetase, N-terminal domain"/>
    <property type="match status" value="1"/>
</dbReference>
<feature type="binding site" evidence="16">
    <location>
        <position position="333"/>
    </location>
    <ligand>
        <name>Mg(2+)</name>
        <dbReference type="ChEBI" id="CHEBI:18420"/>
        <label>1</label>
    </ligand>
</feature>
<evidence type="ECO:0000259" key="21">
    <source>
        <dbReference type="PROSITE" id="PS51987"/>
    </source>
</evidence>
<evidence type="ECO:0000256" key="11">
    <source>
        <dbReference type="ARBA" id="ARBA00030136"/>
    </source>
</evidence>
<dbReference type="SUPFAM" id="SSF55931">
    <property type="entry name" value="Glutamine synthetase/guanido kinase"/>
    <property type="match status" value="1"/>
</dbReference>
<keyword evidence="6 22" id="KW-0436">Ligase</keyword>
<dbReference type="Gene3D" id="3.30.590.10">
    <property type="entry name" value="Glutamine synthetase/guanido kinase, catalytic domain"/>
    <property type="match status" value="1"/>
</dbReference>
<feature type="binding site" evidence="14">
    <location>
        <position position="335"/>
    </location>
    <ligand>
        <name>L-glutamate</name>
        <dbReference type="ChEBI" id="CHEBI:29985"/>
    </ligand>
</feature>
<dbReference type="InterPro" id="IPR014746">
    <property type="entry name" value="Gln_synth/guanido_kin_cat_dom"/>
</dbReference>
<dbReference type="EMBL" id="LKET01000051">
    <property type="protein sequence ID" value="KPU42940.1"/>
    <property type="molecule type" value="Genomic_DNA"/>
</dbReference>
<evidence type="ECO:0000313" key="23">
    <source>
        <dbReference type="Proteomes" id="UP000050326"/>
    </source>
</evidence>
<dbReference type="InterPro" id="IPR027302">
    <property type="entry name" value="Gln_synth_N_conserv_site"/>
</dbReference>
<feature type="binding site" evidence="15">
    <location>
        <position position="328"/>
    </location>
    <ligand>
        <name>ATP</name>
        <dbReference type="ChEBI" id="CHEBI:30616"/>
    </ligand>
</feature>
<comment type="caution">
    <text evidence="22">The sequence shown here is derived from an EMBL/GenBank/DDBJ whole genome shotgun (WGS) entry which is preliminary data.</text>
</comment>
<sequence>MAAKLSKEDVLRSAHDSGVEFIHLQITDILGIMKNVSITIEELEKALNGEIIFDGSSIEGFVRVEESDMYLKPDPSTFVIYPWRTSSGYDARLICDVYTLDGEPYEGDPRYALKRVLKEAKDLGYDVKMGPECEFFLFHTDERGRPTTITHDNAGYYDLAPVDLGEAARREMVVALKEMGYEVDTSHHEIAPGQHEIDLKVDDALSAADKLMTFKAVVRTIAQRHGLHATFMPKPSFGLAGSGLHFNLSLFKNDENAFYDTKDKIHLSKEAYFFMGGLLKHSKALTAITNPTVNSYKRLISGYDSPLYITWSSKNSSSLLKIPPKRGKSTRVELRSPDPSCNPYLALAVILKSGLDGIKNSTLPPPSIDKNVYEMDVLDRIENNVASLPQTLDEALKYLREDDILRLALGEYIYSRFMEAKMIEWQEYSKRISPWEIEEYLTKF</sequence>
<evidence type="ECO:0000256" key="16">
    <source>
        <dbReference type="PIRSR" id="PIRSR604809-3"/>
    </source>
</evidence>
<dbReference type="FunFam" id="3.30.590.10:FF:000003">
    <property type="entry name" value="Glutamine synthetase 2"/>
    <property type="match status" value="1"/>
</dbReference>
<dbReference type="InterPro" id="IPR004809">
    <property type="entry name" value="Gln_synth_I"/>
</dbReference>
<evidence type="ECO:0000256" key="17">
    <source>
        <dbReference type="PIRSR" id="PIRSR604809-50"/>
    </source>
</evidence>
<evidence type="ECO:0000256" key="15">
    <source>
        <dbReference type="PIRSR" id="PIRSR604809-2"/>
    </source>
</evidence>
<dbReference type="GO" id="GO:0046872">
    <property type="term" value="F:metal ion binding"/>
    <property type="evidence" value="ECO:0007669"/>
    <property type="project" value="UniProtKB-KW"/>
</dbReference>
<dbReference type="GO" id="GO:0004356">
    <property type="term" value="F:glutamine synthetase activity"/>
    <property type="evidence" value="ECO:0007669"/>
    <property type="project" value="UniProtKB-EC"/>
</dbReference>
<feature type="binding site" evidence="16">
    <location>
        <position position="134"/>
    </location>
    <ligand>
        <name>Mg(2+)</name>
        <dbReference type="ChEBI" id="CHEBI:18420"/>
        <label>1</label>
    </ligand>
</feature>
<dbReference type="PROSITE" id="PS00180">
    <property type="entry name" value="GLNA_1"/>
    <property type="match status" value="1"/>
</dbReference>
<dbReference type="AlphaFoldDB" id="A0A0P9ACX3"/>
<feature type="binding site" evidence="15">
    <location>
        <position position="184"/>
    </location>
    <ligand>
        <name>ATP</name>
        <dbReference type="ChEBI" id="CHEBI:30616"/>
    </ligand>
</feature>
<evidence type="ECO:0000256" key="3">
    <source>
        <dbReference type="ARBA" id="ARBA00012937"/>
    </source>
</evidence>
<proteinExistence type="inferred from homology"/>
<feature type="domain" description="GS beta-grasp" evidence="20">
    <location>
        <begin position="17"/>
        <end position="102"/>
    </location>
</feature>